<reference evidence="2" key="1">
    <citation type="submission" date="2018-11" db="EMBL/GenBank/DDBJ databases">
        <authorList>
            <consortium name="Pathogen Informatics"/>
        </authorList>
    </citation>
    <scope>NUCLEOTIDE SEQUENCE [LARGE SCALE GENOMIC DNA]</scope>
</reference>
<dbReference type="InterPro" id="IPR051276">
    <property type="entry name" value="Saccharopine_DH-like_oxidrdct"/>
</dbReference>
<dbReference type="PANTHER" id="PTHR12286">
    <property type="entry name" value="SACCHAROPINE DEHYDROGENASE-LIKE OXIDOREDUCTASE"/>
    <property type="match status" value="1"/>
</dbReference>
<evidence type="ECO:0000313" key="2">
    <source>
        <dbReference type="EMBL" id="VDP32130.1"/>
    </source>
</evidence>
<keyword evidence="1" id="KW-0472">Membrane</keyword>
<organism evidence="2">
    <name type="scientific">Heligmosomoides polygyrus</name>
    <name type="common">Parasitic roundworm</name>
    <dbReference type="NCBI Taxonomy" id="6339"/>
    <lineage>
        <taxon>Eukaryota</taxon>
        <taxon>Metazoa</taxon>
        <taxon>Ecdysozoa</taxon>
        <taxon>Nematoda</taxon>
        <taxon>Chromadorea</taxon>
        <taxon>Rhabditida</taxon>
        <taxon>Rhabditina</taxon>
        <taxon>Rhabditomorpha</taxon>
        <taxon>Strongyloidea</taxon>
        <taxon>Heligmosomidae</taxon>
        <taxon>Heligmosomoides</taxon>
    </lineage>
</organism>
<dbReference type="GO" id="GO:0005739">
    <property type="term" value="C:mitochondrion"/>
    <property type="evidence" value="ECO:0007669"/>
    <property type="project" value="TreeGrafter"/>
</dbReference>
<keyword evidence="1" id="KW-0812">Transmembrane</keyword>
<evidence type="ECO:0000256" key="1">
    <source>
        <dbReference type="SAM" id="Phobius"/>
    </source>
</evidence>
<sequence length="257" mass="28785">MILGISEAAKDGLGKIRRAIMPERIVKGSVKPPKRGTVWHIQEKELDGWALPFMGSDKSIVNRSQYYDATVNGRRPVHVETYLRLESLFWTAMLALWLTVFAILAQFKFTRSFLQKYPDLCSFNMFKVGNLLPESSRELANNLRYQQEAGPSEKQMAEASFVYWFFAYGYSDHKPLAEQHSGKPTHKMVATCKGPDAGYMSTSGCVLSAALALVHGENLPQGGGVFTTASAFAKTKIYSYLESFGITFQVETPQHHI</sequence>
<dbReference type="AlphaFoldDB" id="A0A3P8CMY4"/>
<dbReference type="PANTHER" id="PTHR12286:SF5">
    <property type="entry name" value="SACCHAROPINE DEHYDROGENASE-LIKE OXIDOREDUCTASE"/>
    <property type="match status" value="1"/>
</dbReference>
<gene>
    <name evidence="2" type="ORF">HPBE_LOCUS22365</name>
</gene>
<dbReference type="GO" id="GO:0005811">
    <property type="term" value="C:lipid droplet"/>
    <property type="evidence" value="ECO:0007669"/>
    <property type="project" value="TreeGrafter"/>
</dbReference>
<keyword evidence="1" id="KW-1133">Transmembrane helix</keyword>
<accession>A0A3P8CMY4</accession>
<evidence type="ECO:0008006" key="3">
    <source>
        <dbReference type="Google" id="ProtNLM"/>
    </source>
</evidence>
<dbReference type="EMBL" id="UZAH01033919">
    <property type="protein sequence ID" value="VDP32130.1"/>
    <property type="molecule type" value="Genomic_DNA"/>
</dbReference>
<protein>
    <recommendedName>
        <fullName evidence="3">Saccharopine dehydrogenase-like C-terminal domain-containing protein</fullName>
    </recommendedName>
</protein>
<dbReference type="GO" id="GO:0009247">
    <property type="term" value="P:glycolipid biosynthetic process"/>
    <property type="evidence" value="ECO:0007669"/>
    <property type="project" value="TreeGrafter"/>
</dbReference>
<name>A0A3P8CMY4_HELPZ</name>
<dbReference type="GO" id="GO:0005886">
    <property type="term" value="C:plasma membrane"/>
    <property type="evidence" value="ECO:0007669"/>
    <property type="project" value="TreeGrafter"/>
</dbReference>
<proteinExistence type="predicted"/>
<dbReference type="OrthoDB" id="10268090at2759"/>
<feature type="transmembrane region" description="Helical" evidence="1">
    <location>
        <begin position="88"/>
        <end position="107"/>
    </location>
</feature>